<comment type="subcellular location">
    <subcellularLocation>
        <location evidence="1">Membrane</location>
        <topology evidence="1">Multi-pass membrane protein</topology>
    </subcellularLocation>
</comment>
<feature type="transmembrane region" description="Helical" evidence="9">
    <location>
        <begin position="164"/>
        <end position="186"/>
    </location>
</feature>
<comment type="similarity">
    <text evidence="2">Belongs to the sphingomyelin synthase family.</text>
</comment>
<keyword evidence="5" id="KW-0746">Sphingolipid metabolism</keyword>
<dbReference type="PROSITE" id="PS50105">
    <property type="entry name" value="SAM_DOMAIN"/>
    <property type="match status" value="1"/>
</dbReference>
<dbReference type="InterPro" id="IPR001660">
    <property type="entry name" value="SAM"/>
</dbReference>
<dbReference type="Pfam" id="PF14360">
    <property type="entry name" value="PAP2_C"/>
    <property type="match status" value="1"/>
</dbReference>
<dbReference type="Proteomes" id="UP000030746">
    <property type="component" value="Unassembled WGS sequence"/>
</dbReference>
<dbReference type="HOGENOM" id="CLU_027104_1_1_1"/>
<dbReference type="AlphaFoldDB" id="V3ZKH9"/>
<name>V3ZKH9_LOTGI</name>
<keyword evidence="7" id="KW-0443">Lipid metabolism</keyword>
<dbReference type="OrthoDB" id="422827at2759"/>
<evidence type="ECO:0000256" key="3">
    <source>
        <dbReference type="ARBA" id="ARBA00022679"/>
    </source>
</evidence>
<evidence type="ECO:0000256" key="8">
    <source>
        <dbReference type="ARBA" id="ARBA00023136"/>
    </source>
</evidence>
<evidence type="ECO:0000313" key="11">
    <source>
        <dbReference type="EMBL" id="ESO84792.1"/>
    </source>
</evidence>
<keyword evidence="3" id="KW-0808">Transferase</keyword>
<feature type="transmembrane region" description="Helical" evidence="9">
    <location>
        <begin position="198"/>
        <end position="217"/>
    </location>
</feature>
<reference evidence="11 12" key="1">
    <citation type="journal article" date="2013" name="Nature">
        <title>Insights into bilaterian evolution from three spiralian genomes.</title>
        <authorList>
            <person name="Simakov O."/>
            <person name="Marletaz F."/>
            <person name="Cho S.J."/>
            <person name="Edsinger-Gonzales E."/>
            <person name="Havlak P."/>
            <person name="Hellsten U."/>
            <person name="Kuo D.H."/>
            <person name="Larsson T."/>
            <person name="Lv J."/>
            <person name="Arendt D."/>
            <person name="Savage R."/>
            <person name="Osoegawa K."/>
            <person name="de Jong P."/>
            <person name="Grimwood J."/>
            <person name="Chapman J.A."/>
            <person name="Shapiro H."/>
            <person name="Aerts A."/>
            <person name="Otillar R.P."/>
            <person name="Terry A.Y."/>
            <person name="Boore J.L."/>
            <person name="Grigoriev I.V."/>
            <person name="Lindberg D.R."/>
            <person name="Seaver E.C."/>
            <person name="Weisblat D.A."/>
            <person name="Putnam N.H."/>
            <person name="Rokhsar D.S."/>
        </authorList>
    </citation>
    <scope>NUCLEOTIDE SEQUENCE [LARGE SCALE GENOMIC DNA]</scope>
</reference>
<feature type="domain" description="SAM" evidence="10">
    <location>
        <begin position="7"/>
        <end position="73"/>
    </location>
</feature>
<evidence type="ECO:0000256" key="6">
    <source>
        <dbReference type="ARBA" id="ARBA00022989"/>
    </source>
</evidence>
<keyword evidence="12" id="KW-1185">Reference proteome</keyword>
<dbReference type="KEGG" id="lgi:LOTGIDRAFT_221916"/>
<dbReference type="SMART" id="SM00454">
    <property type="entry name" value="SAM"/>
    <property type="match status" value="1"/>
</dbReference>
<dbReference type="InterPro" id="IPR045221">
    <property type="entry name" value="Sphingomyelin_synth-like"/>
</dbReference>
<keyword evidence="8 9" id="KW-0472">Membrane</keyword>
<dbReference type="GO" id="GO:0033188">
    <property type="term" value="F:sphingomyelin synthase activity"/>
    <property type="evidence" value="ECO:0007669"/>
    <property type="project" value="TreeGrafter"/>
</dbReference>
<dbReference type="GO" id="GO:0047493">
    <property type="term" value="F:ceramide cholinephosphotransferase activity"/>
    <property type="evidence" value="ECO:0007669"/>
    <property type="project" value="TreeGrafter"/>
</dbReference>
<dbReference type="PANTHER" id="PTHR21290:SF25">
    <property type="entry name" value="SPHINGOMYELIN SYNTHASE-RELATED PROTEIN 1"/>
    <property type="match status" value="1"/>
</dbReference>
<dbReference type="SUPFAM" id="SSF47769">
    <property type="entry name" value="SAM/Pointed domain"/>
    <property type="match status" value="1"/>
</dbReference>
<dbReference type="OMA" id="TTRIFWW"/>
<feature type="transmembrane region" description="Helical" evidence="9">
    <location>
        <begin position="118"/>
        <end position="137"/>
    </location>
</feature>
<dbReference type="GeneID" id="20247026"/>
<dbReference type="GO" id="GO:0005886">
    <property type="term" value="C:plasma membrane"/>
    <property type="evidence" value="ECO:0007669"/>
    <property type="project" value="TreeGrafter"/>
</dbReference>
<feature type="transmembrane region" description="Helical" evidence="9">
    <location>
        <begin position="313"/>
        <end position="335"/>
    </location>
</feature>
<sequence length="392" mass="45379">MCSVKSWSCDDVGNWLKENGLEDYVPLLCEQHKVDGPALLALTEDDLKNPPLNIQVLGHVKKLSLKLGHLKEEDIECRLKRYHVADTVIDGFKTSRKRFSNFYDRNNNDTQNEILKPVLCFIYALCVSFLVAIGIVVCDNRVPDIRRNPPLPDLFLDNVAFVPWAFKASEIIYIIMVSIGFSLSIFHKNRSVMLRRFFYMQGTLMFLRLFTILLTSLSVPGVHLYKYCKKYTGVQVILQQAVHIISGIGLSVGGVRTCGDLFFSGHTVNLTLINLTIIEYSYKTRIRHLRILTWLLNLFGMLFILAGHEHYSIDVVVAFFLTYGFFMYYHALAYNRSLMQRDAKRTRIWLPFFKYFESNCAGAVPNEFECPLFSWTSFKKRLTFYRDNYIAV</sequence>
<evidence type="ECO:0000256" key="4">
    <source>
        <dbReference type="ARBA" id="ARBA00022692"/>
    </source>
</evidence>
<dbReference type="RefSeq" id="XP_009064589.1">
    <property type="nucleotide sequence ID" value="XM_009066341.1"/>
</dbReference>
<dbReference type="Pfam" id="PF00536">
    <property type="entry name" value="SAM_1"/>
    <property type="match status" value="1"/>
</dbReference>
<keyword evidence="6 9" id="KW-1133">Transmembrane helix</keyword>
<dbReference type="CTD" id="20247026"/>
<feature type="transmembrane region" description="Helical" evidence="9">
    <location>
        <begin position="289"/>
        <end position="307"/>
    </location>
</feature>
<dbReference type="Gene3D" id="1.10.150.50">
    <property type="entry name" value="Transcription Factor, Ets-1"/>
    <property type="match status" value="1"/>
</dbReference>
<dbReference type="InterPro" id="IPR025749">
    <property type="entry name" value="Sphingomyelin_synth-like_dom"/>
</dbReference>
<accession>V3ZKH9</accession>
<gene>
    <name evidence="11" type="ORF">LOTGIDRAFT_221916</name>
</gene>
<keyword evidence="4 9" id="KW-0812">Transmembrane</keyword>
<dbReference type="PANTHER" id="PTHR21290">
    <property type="entry name" value="SPHINGOMYELIN SYNTHETASE"/>
    <property type="match status" value="1"/>
</dbReference>
<dbReference type="EMBL" id="KB203412">
    <property type="protein sequence ID" value="ESO84792.1"/>
    <property type="molecule type" value="Genomic_DNA"/>
</dbReference>
<dbReference type="GO" id="GO:0046513">
    <property type="term" value="P:ceramide biosynthetic process"/>
    <property type="evidence" value="ECO:0007669"/>
    <property type="project" value="TreeGrafter"/>
</dbReference>
<evidence type="ECO:0000259" key="10">
    <source>
        <dbReference type="PROSITE" id="PS50105"/>
    </source>
</evidence>
<evidence type="ECO:0000313" key="12">
    <source>
        <dbReference type="Proteomes" id="UP000030746"/>
    </source>
</evidence>
<evidence type="ECO:0000256" key="1">
    <source>
        <dbReference type="ARBA" id="ARBA00004141"/>
    </source>
</evidence>
<evidence type="ECO:0000256" key="9">
    <source>
        <dbReference type="SAM" id="Phobius"/>
    </source>
</evidence>
<dbReference type="InterPro" id="IPR013761">
    <property type="entry name" value="SAM/pointed_sf"/>
</dbReference>
<proteinExistence type="inferred from homology"/>
<protein>
    <recommendedName>
        <fullName evidence="10">SAM domain-containing protein</fullName>
    </recommendedName>
</protein>
<evidence type="ECO:0000256" key="5">
    <source>
        <dbReference type="ARBA" id="ARBA00022919"/>
    </source>
</evidence>
<dbReference type="CDD" id="cd09515">
    <property type="entry name" value="SAM_SGMS1-like"/>
    <property type="match status" value="1"/>
</dbReference>
<evidence type="ECO:0000256" key="2">
    <source>
        <dbReference type="ARBA" id="ARBA00005441"/>
    </source>
</evidence>
<organism evidence="11 12">
    <name type="scientific">Lottia gigantea</name>
    <name type="common">Giant owl limpet</name>
    <dbReference type="NCBI Taxonomy" id="225164"/>
    <lineage>
        <taxon>Eukaryota</taxon>
        <taxon>Metazoa</taxon>
        <taxon>Spiralia</taxon>
        <taxon>Lophotrochozoa</taxon>
        <taxon>Mollusca</taxon>
        <taxon>Gastropoda</taxon>
        <taxon>Patellogastropoda</taxon>
        <taxon>Lottioidea</taxon>
        <taxon>Lottiidae</taxon>
        <taxon>Lottia</taxon>
    </lineage>
</organism>
<evidence type="ECO:0000256" key="7">
    <source>
        <dbReference type="ARBA" id="ARBA00023098"/>
    </source>
</evidence>
<dbReference type="GO" id="GO:0005789">
    <property type="term" value="C:endoplasmic reticulum membrane"/>
    <property type="evidence" value="ECO:0007669"/>
    <property type="project" value="TreeGrafter"/>
</dbReference>
<dbReference type="GO" id="GO:0000139">
    <property type="term" value="C:Golgi membrane"/>
    <property type="evidence" value="ECO:0007669"/>
    <property type="project" value="TreeGrafter"/>
</dbReference>